<dbReference type="Proteomes" id="UP000268321">
    <property type="component" value="Unassembled WGS sequence"/>
</dbReference>
<keyword evidence="2" id="KW-1185">Reference proteome</keyword>
<proteinExistence type="predicted"/>
<protein>
    <submittedName>
        <fullName evidence="1">Uncharacterized protein</fullName>
    </submittedName>
</protein>
<accession>A0A4V1J2H4</accession>
<organism evidence="1 2">
    <name type="scientific">Metschnikowia bicuspidata</name>
    <dbReference type="NCBI Taxonomy" id="27322"/>
    <lineage>
        <taxon>Eukaryota</taxon>
        <taxon>Fungi</taxon>
        <taxon>Dikarya</taxon>
        <taxon>Ascomycota</taxon>
        <taxon>Saccharomycotina</taxon>
        <taxon>Pichiomycetes</taxon>
        <taxon>Metschnikowiaceae</taxon>
        <taxon>Metschnikowia</taxon>
    </lineage>
</organism>
<evidence type="ECO:0000313" key="2">
    <source>
        <dbReference type="Proteomes" id="UP000268321"/>
    </source>
</evidence>
<gene>
    <name evidence="1" type="ORF">METBISCDRAFT_29036</name>
</gene>
<evidence type="ECO:0000313" key="1">
    <source>
        <dbReference type="EMBL" id="RKP28569.1"/>
    </source>
</evidence>
<sequence length="185" mass="20608">MMKRLHITLFPLVQGKPHQLAQFEQNIVRCMHAWAPPKTLVCQPNVLDSMLGAQPAGRLRLALEPRLLVLTLKTPNVVFVTALVEKNAENDAFFKGLSALIGEQADALSLSYKWWKSVGVRGIDDSKYHVSFLTYNVRRPGTAISLKQVGELQAALDALDPLPELSVDVDSLILGYTRTEYRRGV</sequence>
<feature type="non-terminal residue" evidence="1">
    <location>
        <position position="185"/>
    </location>
</feature>
<name>A0A4V1J2H4_9ASCO</name>
<reference evidence="2" key="1">
    <citation type="journal article" date="2018" name="Nat. Microbiol.">
        <title>Leveraging single-cell genomics to expand the fungal tree of life.</title>
        <authorList>
            <person name="Ahrendt S.R."/>
            <person name="Quandt C.A."/>
            <person name="Ciobanu D."/>
            <person name="Clum A."/>
            <person name="Salamov A."/>
            <person name="Andreopoulos B."/>
            <person name="Cheng J.F."/>
            <person name="Woyke T."/>
            <person name="Pelin A."/>
            <person name="Henrissat B."/>
            <person name="Reynolds N.K."/>
            <person name="Benny G.L."/>
            <person name="Smith M.E."/>
            <person name="James T.Y."/>
            <person name="Grigoriev I.V."/>
        </authorList>
    </citation>
    <scope>NUCLEOTIDE SEQUENCE [LARGE SCALE GENOMIC DNA]</scope>
    <source>
        <strain evidence="2">Baker2002</strain>
    </source>
</reference>
<dbReference type="EMBL" id="ML004833">
    <property type="protein sequence ID" value="RKP28569.1"/>
    <property type="molecule type" value="Genomic_DNA"/>
</dbReference>
<dbReference type="AlphaFoldDB" id="A0A4V1J2H4"/>